<dbReference type="Proteomes" id="UP000007879">
    <property type="component" value="Unassembled WGS sequence"/>
</dbReference>
<dbReference type="KEGG" id="aqu:109589450"/>
<dbReference type="Gene3D" id="3.90.70.10">
    <property type="entry name" value="Cysteine proteinases"/>
    <property type="match status" value="1"/>
</dbReference>
<dbReference type="GO" id="GO:0005634">
    <property type="term" value="C:nucleus"/>
    <property type="evidence" value="ECO:0007669"/>
    <property type="project" value="TreeGrafter"/>
</dbReference>
<dbReference type="InterPro" id="IPR050164">
    <property type="entry name" value="Peptidase_C19"/>
</dbReference>
<dbReference type="PROSITE" id="PS50235">
    <property type="entry name" value="USP_3"/>
    <property type="match status" value="1"/>
</dbReference>
<dbReference type="EnsemblMetazoa" id="XM_020005534.1">
    <property type="protein sequence ID" value="XP_019861093.1"/>
    <property type="gene ID" value="LOC109589450"/>
</dbReference>
<dbReference type="GO" id="GO:0016579">
    <property type="term" value="P:protein deubiquitination"/>
    <property type="evidence" value="ECO:0007669"/>
    <property type="project" value="TreeGrafter"/>
</dbReference>
<dbReference type="RefSeq" id="XP_019861093.1">
    <property type="nucleotide sequence ID" value="XM_020005534.1"/>
</dbReference>
<dbReference type="InterPro" id="IPR018200">
    <property type="entry name" value="USP_CS"/>
</dbReference>
<keyword evidence="3" id="KW-1185">Reference proteome</keyword>
<reference evidence="2" key="2">
    <citation type="submission" date="2024-06" db="UniProtKB">
        <authorList>
            <consortium name="EnsemblMetazoa"/>
        </authorList>
    </citation>
    <scope>IDENTIFICATION</scope>
</reference>
<protein>
    <recommendedName>
        <fullName evidence="1">USP domain-containing protein</fullName>
    </recommendedName>
</protein>
<proteinExistence type="predicted"/>
<reference evidence="3" key="1">
    <citation type="journal article" date="2010" name="Nature">
        <title>The Amphimedon queenslandica genome and the evolution of animal complexity.</title>
        <authorList>
            <person name="Srivastava M."/>
            <person name="Simakov O."/>
            <person name="Chapman J."/>
            <person name="Fahey B."/>
            <person name="Gauthier M.E."/>
            <person name="Mitros T."/>
            <person name="Richards G.S."/>
            <person name="Conaco C."/>
            <person name="Dacre M."/>
            <person name="Hellsten U."/>
            <person name="Larroux C."/>
            <person name="Putnam N.H."/>
            <person name="Stanke M."/>
            <person name="Adamska M."/>
            <person name="Darling A."/>
            <person name="Degnan S.M."/>
            <person name="Oakley T.H."/>
            <person name="Plachetzki D.C."/>
            <person name="Zhai Y."/>
            <person name="Adamski M."/>
            <person name="Calcino A."/>
            <person name="Cummins S.F."/>
            <person name="Goodstein D.M."/>
            <person name="Harris C."/>
            <person name="Jackson D.J."/>
            <person name="Leys S.P."/>
            <person name="Shu S."/>
            <person name="Woodcroft B.J."/>
            <person name="Vervoort M."/>
            <person name="Kosik K.S."/>
            <person name="Manning G."/>
            <person name="Degnan B.M."/>
            <person name="Rokhsar D.S."/>
        </authorList>
    </citation>
    <scope>NUCLEOTIDE SEQUENCE [LARGE SCALE GENOMIC DNA]</scope>
</reference>
<evidence type="ECO:0000259" key="1">
    <source>
        <dbReference type="PROSITE" id="PS50235"/>
    </source>
</evidence>
<evidence type="ECO:0000313" key="3">
    <source>
        <dbReference type="Proteomes" id="UP000007879"/>
    </source>
</evidence>
<dbReference type="InterPro" id="IPR038765">
    <property type="entry name" value="Papain-like_cys_pep_sf"/>
</dbReference>
<dbReference type="SUPFAM" id="SSF54001">
    <property type="entry name" value="Cysteine proteinases"/>
    <property type="match status" value="1"/>
</dbReference>
<dbReference type="GeneID" id="109589450"/>
<dbReference type="AlphaFoldDB" id="A0AAN0JVJ1"/>
<dbReference type="InterPro" id="IPR028889">
    <property type="entry name" value="USP"/>
</dbReference>
<sequence length="200" mass="22535">MNLIPNLINHFLFPASRLVKKLNTTPDLQYNDELASGICSSPDSIQACYKLLNALCVGVKENIEILSELISDIFYNDEPPLVEWEYYPHVGPRPTRGYVGLKNAGATCYMNAVLQQVIPNIYIYLFVWYKMADGINSRKVNLLEGQQVNLREQHDAFEFFNTLVDSVDEGLKAYNATPIISKVLGGSFADQKICKGCPHR</sequence>
<evidence type="ECO:0000313" key="2">
    <source>
        <dbReference type="EnsemblMetazoa" id="XP_019861093.1"/>
    </source>
</evidence>
<feature type="domain" description="USP" evidence="1">
    <location>
        <begin position="99"/>
        <end position="200"/>
    </location>
</feature>
<dbReference type="GO" id="GO:0004843">
    <property type="term" value="F:cysteine-type deubiquitinase activity"/>
    <property type="evidence" value="ECO:0007669"/>
    <property type="project" value="InterPro"/>
</dbReference>
<dbReference type="GO" id="GO:0005829">
    <property type="term" value="C:cytosol"/>
    <property type="evidence" value="ECO:0007669"/>
    <property type="project" value="TreeGrafter"/>
</dbReference>
<dbReference type="PROSITE" id="PS00972">
    <property type="entry name" value="USP_1"/>
    <property type="match status" value="1"/>
</dbReference>
<accession>A0AAN0JVJ1</accession>
<dbReference type="GO" id="GO:0016477">
    <property type="term" value="P:cell migration"/>
    <property type="evidence" value="ECO:0007669"/>
    <property type="project" value="TreeGrafter"/>
</dbReference>
<dbReference type="PANTHER" id="PTHR24006">
    <property type="entry name" value="UBIQUITIN CARBOXYL-TERMINAL HYDROLASE"/>
    <property type="match status" value="1"/>
</dbReference>
<dbReference type="PANTHER" id="PTHR24006:SF925">
    <property type="entry name" value="UBIQUITINYL HYDROLASE 1"/>
    <property type="match status" value="1"/>
</dbReference>
<name>A0AAN0JVJ1_AMPQE</name>
<organism evidence="2 3">
    <name type="scientific">Amphimedon queenslandica</name>
    <name type="common">Sponge</name>
    <dbReference type="NCBI Taxonomy" id="400682"/>
    <lineage>
        <taxon>Eukaryota</taxon>
        <taxon>Metazoa</taxon>
        <taxon>Porifera</taxon>
        <taxon>Demospongiae</taxon>
        <taxon>Heteroscleromorpha</taxon>
        <taxon>Haplosclerida</taxon>
        <taxon>Niphatidae</taxon>
        <taxon>Amphimedon</taxon>
    </lineage>
</organism>